<dbReference type="EMBL" id="BJLJ01000015">
    <property type="protein sequence ID" value="GEA69160.1"/>
    <property type="molecule type" value="Genomic_DNA"/>
</dbReference>
<gene>
    <name evidence="2" type="ORF">PA3_33180</name>
</gene>
<protein>
    <submittedName>
        <fullName evidence="2">Uncharacterized protein</fullName>
    </submittedName>
</protein>
<dbReference type="Proteomes" id="UP000317717">
    <property type="component" value="Unassembled WGS sequence"/>
</dbReference>
<proteinExistence type="predicted"/>
<comment type="caution">
    <text evidence="2">The sequence shown here is derived from an EMBL/GenBank/DDBJ whole genome shotgun (WGS) entry which is preliminary data.</text>
</comment>
<evidence type="ECO:0000256" key="1">
    <source>
        <dbReference type="SAM" id="Phobius"/>
    </source>
</evidence>
<accession>A0A4Y3JEQ3</accession>
<evidence type="ECO:0000313" key="3">
    <source>
        <dbReference type="Proteomes" id="UP000317717"/>
    </source>
</evidence>
<dbReference type="AlphaFoldDB" id="A0A4Y3JEQ3"/>
<sequence>MKKFNKFELIGIGISLLLICIFISLIGKHVFNLEGDYLSAASTLFASVIAFILFNDWKDQHKVHLLEKYHAELKKHVENLLKSKKLISDEYFKFIISKDKNLMIDSPLTILESQIKDEYQSIDRLINEYLIYLETLGTEKFIKQHKEQVLKLITRIPDILNDFLQIAKEYDLEKQYMNLIKSLHNGEQYKFIMELQIFSEFALSPFYFEYLNSDN</sequence>
<organism evidence="2 3">
    <name type="scientific">Acinetobacter pittii</name>
    <name type="common">Acinetobacter genomosp. 3</name>
    <dbReference type="NCBI Taxonomy" id="48296"/>
    <lineage>
        <taxon>Bacteria</taxon>
        <taxon>Pseudomonadati</taxon>
        <taxon>Pseudomonadota</taxon>
        <taxon>Gammaproteobacteria</taxon>
        <taxon>Moraxellales</taxon>
        <taxon>Moraxellaceae</taxon>
        <taxon>Acinetobacter</taxon>
        <taxon>Acinetobacter calcoaceticus/baumannii complex</taxon>
    </lineage>
</organism>
<keyword evidence="1" id="KW-1133">Transmembrane helix</keyword>
<keyword evidence="1" id="KW-0812">Transmembrane</keyword>
<reference evidence="2 3" key="1">
    <citation type="submission" date="2019-06" db="EMBL/GenBank/DDBJ databases">
        <title>Whole genome shotgun sequence of Acinetobacter pittii NBRC 110514.</title>
        <authorList>
            <person name="Hosoyama A."/>
            <person name="Uohara A."/>
            <person name="Ohji S."/>
            <person name="Ichikawa N."/>
        </authorList>
    </citation>
    <scope>NUCLEOTIDE SEQUENCE [LARGE SCALE GENOMIC DNA]</scope>
    <source>
        <strain evidence="2 3">NBRC 110514</strain>
    </source>
</reference>
<feature type="transmembrane region" description="Helical" evidence="1">
    <location>
        <begin position="37"/>
        <end position="54"/>
    </location>
</feature>
<feature type="transmembrane region" description="Helical" evidence="1">
    <location>
        <begin position="7"/>
        <end position="31"/>
    </location>
</feature>
<name>A0A4Y3JEQ3_ACIPI</name>
<dbReference type="RefSeq" id="WP_250628819.1">
    <property type="nucleotide sequence ID" value="NZ_BJLJ01000015.1"/>
</dbReference>
<evidence type="ECO:0000313" key="2">
    <source>
        <dbReference type="EMBL" id="GEA69160.1"/>
    </source>
</evidence>
<keyword evidence="1" id="KW-0472">Membrane</keyword>